<feature type="domain" description="DprA winged helix" evidence="3">
    <location>
        <begin position="231"/>
        <end position="281"/>
    </location>
</feature>
<organism evidence="4 5">
    <name type="scientific">Candidatus Zambryskibacteria bacterium RIFCSPLOWO2_01_FULL_45_21</name>
    <dbReference type="NCBI Taxonomy" id="1802761"/>
    <lineage>
        <taxon>Bacteria</taxon>
        <taxon>Candidatus Zambryskiibacteriota</taxon>
    </lineage>
</organism>
<dbReference type="Pfam" id="PF02481">
    <property type="entry name" value="DNA_processg_A"/>
    <property type="match status" value="1"/>
</dbReference>
<dbReference type="Gene3D" id="3.40.50.450">
    <property type="match status" value="1"/>
</dbReference>
<dbReference type="InterPro" id="IPR003488">
    <property type="entry name" value="DprA"/>
</dbReference>
<evidence type="ECO:0000313" key="5">
    <source>
        <dbReference type="Proteomes" id="UP000176800"/>
    </source>
</evidence>
<gene>
    <name evidence="4" type="ORF">A3B14_00610</name>
</gene>
<dbReference type="Gene3D" id="1.10.10.10">
    <property type="entry name" value="Winged helix-like DNA-binding domain superfamily/Winged helix DNA-binding domain"/>
    <property type="match status" value="1"/>
</dbReference>
<dbReference type="NCBIfam" id="TIGR00732">
    <property type="entry name" value="dprA"/>
    <property type="match status" value="1"/>
</dbReference>
<dbReference type="SUPFAM" id="SSF102405">
    <property type="entry name" value="MCP/YpsA-like"/>
    <property type="match status" value="1"/>
</dbReference>
<reference evidence="4 5" key="1">
    <citation type="journal article" date="2016" name="Nat. Commun.">
        <title>Thousands of microbial genomes shed light on interconnected biogeochemical processes in an aquifer system.</title>
        <authorList>
            <person name="Anantharaman K."/>
            <person name="Brown C.T."/>
            <person name="Hug L.A."/>
            <person name="Sharon I."/>
            <person name="Castelle C.J."/>
            <person name="Probst A.J."/>
            <person name="Thomas B.C."/>
            <person name="Singh A."/>
            <person name="Wilkins M.J."/>
            <person name="Karaoz U."/>
            <person name="Brodie E.L."/>
            <person name="Williams K.H."/>
            <person name="Hubbard S.S."/>
            <person name="Banfield J.F."/>
        </authorList>
    </citation>
    <scope>NUCLEOTIDE SEQUENCE [LARGE SCALE GENOMIC DNA]</scope>
</reference>
<evidence type="ECO:0000313" key="4">
    <source>
        <dbReference type="EMBL" id="OHB03262.1"/>
    </source>
</evidence>
<dbReference type="InterPro" id="IPR036388">
    <property type="entry name" value="WH-like_DNA-bd_sf"/>
</dbReference>
<protein>
    <submittedName>
        <fullName evidence="4">DNA protecting protein DprA</fullName>
    </submittedName>
</protein>
<dbReference type="PANTHER" id="PTHR43022">
    <property type="entry name" value="PROTEIN SMF"/>
    <property type="match status" value="1"/>
</dbReference>
<dbReference type="EMBL" id="MHWE01000021">
    <property type="protein sequence ID" value="OHB03262.1"/>
    <property type="molecule type" value="Genomic_DNA"/>
</dbReference>
<proteinExistence type="inferred from homology"/>
<evidence type="ECO:0000259" key="2">
    <source>
        <dbReference type="Pfam" id="PF02481"/>
    </source>
</evidence>
<name>A0A1G2U375_9BACT</name>
<comment type="caution">
    <text evidence="4">The sequence shown here is derived from an EMBL/GenBank/DDBJ whole genome shotgun (WGS) entry which is preliminary data.</text>
</comment>
<sequence>MTAYEISDLPQKDFPEGLIYIPQAPKRLRIAGTIPTDSTFLCVVGSRKYSSYGAEVCEKLITGLKGLPVVIVSGLALGIDSIAHKSALKAGLKTVAFPASGLSVKTIYPRNHLQLAEQIVESGGALISEFDDDFRAALWSFPRRNRLMAGISKAVLIVEAGPKSGTLITARLATEYNRDVFAVPGNISSPLSQGPNMLIRLGATPITKQEDLLEALGFEQQEGRTKNLFEDLDENERKVAELLIEPLTRDELAERASLPQNQISIILSMLEIKGVVKESGGKIYLV</sequence>
<dbReference type="GO" id="GO:0009294">
    <property type="term" value="P:DNA-mediated transformation"/>
    <property type="evidence" value="ECO:0007669"/>
    <property type="project" value="InterPro"/>
</dbReference>
<evidence type="ECO:0000256" key="1">
    <source>
        <dbReference type="ARBA" id="ARBA00006525"/>
    </source>
</evidence>
<dbReference type="Proteomes" id="UP000176800">
    <property type="component" value="Unassembled WGS sequence"/>
</dbReference>
<dbReference type="InterPro" id="IPR057666">
    <property type="entry name" value="DrpA_SLOG"/>
</dbReference>
<accession>A0A1G2U375</accession>
<dbReference type="PANTHER" id="PTHR43022:SF1">
    <property type="entry name" value="PROTEIN SMF"/>
    <property type="match status" value="1"/>
</dbReference>
<dbReference type="Pfam" id="PF17782">
    <property type="entry name" value="WHD_DprA"/>
    <property type="match status" value="1"/>
</dbReference>
<comment type="similarity">
    <text evidence="1">Belongs to the DprA/Smf family.</text>
</comment>
<evidence type="ECO:0000259" key="3">
    <source>
        <dbReference type="Pfam" id="PF17782"/>
    </source>
</evidence>
<dbReference type="InterPro" id="IPR041614">
    <property type="entry name" value="DprA_WH"/>
</dbReference>
<feature type="domain" description="Smf/DprA SLOG" evidence="2">
    <location>
        <begin position="11"/>
        <end position="216"/>
    </location>
</feature>
<dbReference type="AlphaFoldDB" id="A0A1G2U375"/>